<accession>A0A285IDW0</accession>
<dbReference type="Proteomes" id="UP000219353">
    <property type="component" value="Unassembled WGS sequence"/>
</dbReference>
<organism evidence="3 4">
    <name type="scientific">Arsukibacterium tuosuense</name>
    <dbReference type="NCBI Taxonomy" id="1323745"/>
    <lineage>
        <taxon>Bacteria</taxon>
        <taxon>Pseudomonadati</taxon>
        <taxon>Pseudomonadota</taxon>
        <taxon>Gammaproteobacteria</taxon>
        <taxon>Chromatiales</taxon>
        <taxon>Chromatiaceae</taxon>
        <taxon>Arsukibacterium</taxon>
    </lineage>
</organism>
<keyword evidence="2" id="KW-0560">Oxidoreductase</keyword>
<dbReference type="SUPFAM" id="SSF51735">
    <property type="entry name" value="NAD(P)-binding Rossmann-fold domains"/>
    <property type="match status" value="1"/>
</dbReference>
<dbReference type="InterPro" id="IPR036291">
    <property type="entry name" value="NAD(P)-bd_dom_sf"/>
</dbReference>
<evidence type="ECO:0000313" key="3">
    <source>
        <dbReference type="EMBL" id="SNY46159.1"/>
    </source>
</evidence>
<gene>
    <name evidence="3" type="ORF">SAMN06297280_1048</name>
</gene>
<dbReference type="PANTHER" id="PTHR44196">
    <property type="entry name" value="DEHYDROGENASE/REDUCTASE SDR FAMILY MEMBER 7B"/>
    <property type="match status" value="1"/>
</dbReference>
<dbReference type="Gene3D" id="3.40.50.720">
    <property type="entry name" value="NAD(P)-binding Rossmann-like Domain"/>
    <property type="match status" value="1"/>
</dbReference>
<keyword evidence="4" id="KW-1185">Reference proteome</keyword>
<dbReference type="InterPro" id="IPR020904">
    <property type="entry name" value="Sc_DH/Rdtase_CS"/>
</dbReference>
<name>A0A285IDW0_9GAMM</name>
<evidence type="ECO:0000256" key="1">
    <source>
        <dbReference type="ARBA" id="ARBA00006484"/>
    </source>
</evidence>
<dbReference type="PRINTS" id="PR00081">
    <property type="entry name" value="GDHRDH"/>
</dbReference>
<dbReference type="PANTHER" id="PTHR44196:SF1">
    <property type="entry name" value="DEHYDROGENASE_REDUCTASE SDR FAMILY MEMBER 7B"/>
    <property type="match status" value="1"/>
</dbReference>
<dbReference type="GO" id="GO:0016020">
    <property type="term" value="C:membrane"/>
    <property type="evidence" value="ECO:0007669"/>
    <property type="project" value="TreeGrafter"/>
</dbReference>
<comment type="similarity">
    <text evidence="1">Belongs to the short-chain dehydrogenases/reductases (SDR) family.</text>
</comment>
<dbReference type="InterPro" id="IPR002347">
    <property type="entry name" value="SDR_fam"/>
</dbReference>
<sequence length="246" mass="26543">MAKICLITGASSGMGKATALRYANNGWQVYAVARSTDKLAELAAQNANIKPVSLDVTDSVALASWAAALPAGQKIDVAILNAGTCEYVDADDLDLAAFERTFAVNVQGVVCCTRYLLPLLNTGSHPTLAIVSSMSHFFPFTRAEAYGASKAAVAYFADSLRVDLADTDINVCLIEPGFIDTPLTRKNDFEMPFLMAPEKAASRIFDGINAGKSRLRFPRRLSFVLKALGLLPYGLRNKLAKKMKQQ</sequence>
<evidence type="ECO:0000313" key="4">
    <source>
        <dbReference type="Proteomes" id="UP000219353"/>
    </source>
</evidence>
<protein>
    <submittedName>
        <fullName evidence="3">NADP-dependent 3-hydroxy acid dehydrogenase YdfG</fullName>
    </submittedName>
</protein>
<dbReference type="RefSeq" id="WP_097110240.1">
    <property type="nucleotide sequence ID" value="NZ_OBEB01000001.1"/>
</dbReference>
<proteinExistence type="inferred from homology"/>
<dbReference type="PROSITE" id="PS00061">
    <property type="entry name" value="ADH_SHORT"/>
    <property type="match status" value="1"/>
</dbReference>
<dbReference type="Pfam" id="PF00106">
    <property type="entry name" value="adh_short"/>
    <property type="match status" value="1"/>
</dbReference>
<dbReference type="OrthoDB" id="335726at2"/>
<dbReference type="GO" id="GO:0016491">
    <property type="term" value="F:oxidoreductase activity"/>
    <property type="evidence" value="ECO:0007669"/>
    <property type="project" value="UniProtKB-KW"/>
</dbReference>
<reference evidence="4" key="1">
    <citation type="submission" date="2017-09" db="EMBL/GenBank/DDBJ databases">
        <authorList>
            <person name="Varghese N."/>
            <person name="Submissions S."/>
        </authorList>
    </citation>
    <scope>NUCLEOTIDE SEQUENCE [LARGE SCALE GENOMIC DNA]</scope>
    <source>
        <strain evidence="4">CGMCC 1.12461</strain>
    </source>
</reference>
<dbReference type="AlphaFoldDB" id="A0A285IDW0"/>
<dbReference type="EMBL" id="OBEB01000001">
    <property type="protein sequence ID" value="SNY46159.1"/>
    <property type="molecule type" value="Genomic_DNA"/>
</dbReference>
<evidence type="ECO:0000256" key="2">
    <source>
        <dbReference type="ARBA" id="ARBA00023002"/>
    </source>
</evidence>